<dbReference type="EMBL" id="LRDC01000046">
    <property type="protein sequence ID" value="KVX00459.1"/>
    <property type="molecule type" value="Genomic_DNA"/>
</dbReference>
<keyword evidence="2 4" id="KW-0238">DNA-binding</keyword>
<gene>
    <name evidence="6" type="ORF">AWJ07_20640</name>
</gene>
<evidence type="ECO:0000313" key="7">
    <source>
        <dbReference type="Proteomes" id="UP000055702"/>
    </source>
</evidence>
<dbReference type="Pfam" id="PF00440">
    <property type="entry name" value="TetR_N"/>
    <property type="match status" value="1"/>
</dbReference>
<sequence length="195" mass="22177">MANISKFDREDVLERAKNLFWQKGFLATSTREIQTAMDMRPGSIYAAFGSKADLYQASLMRYAQAGEQNLNNMLEQHDRAWVGLTHYLRGLIKPCCEGSPSELCMLVRTLSELDESHLDTLNVARELLSKFEQRFASIIDQAKLEGDLPAHLDSQLTAKKIQINIIGLRSYLKATDDVDMVRQQQEEFFTQLASV</sequence>
<dbReference type="InterPro" id="IPR011075">
    <property type="entry name" value="TetR_C"/>
</dbReference>
<reference evidence="6 7" key="1">
    <citation type="submission" date="2016-01" db="EMBL/GenBank/DDBJ databases">
        <title>Draft genome of the antarctic isolate Shewanella frigidimarina Ag06-30.</title>
        <authorList>
            <person name="Parmeciano Di Noto G."/>
            <person name="Vazquez S."/>
            <person name="Mac Cormack W."/>
            <person name="Iriarte A."/>
            <person name="Quiroga C."/>
        </authorList>
    </citation>
    <scope>NUCLEOTIDE SEQUENCE [LARGE SCALE GENOMIC DNA]</scope>
    <source>
        <strain evidence="6 7">Ag06-30</strain>
    </source>
</reference>
<evidence type="ECO:0000256" key="1">
    <source>
        <dbReference type="ARBA" id="ARBA00023015"/>
    </source>
</evidence>
<dbReference type="SUPFAM" id="SSF46689">
    <property type="entry name" value="Homeodomain-like"/>
    <property type="match status" value="1"/>
</dbReference>
<dbReference type="PANTHER" id="PTHR47506:SF10">
    <property type="entry name" value="TRANSCRIPTIONAL REGULATORY PROTEIN"/>
    <property type="match status" value="1"/>
</dbReference>
<dbReference type="Pfam" id="PF16925">
    <property type="entry name" value="TetR_C_13"/>
    <property type="match status" value="1"/>
</dbReference>
<feature type="domain" description="HTH tetR-type" evidence="5">
    <location>
        <begin position="6"/>
        <end position="66"/>
    </location>
</feature>
<dbReference type="GO" id="GO:0003677">
    <property type="term" value="F:DNA binding"/>
    <property type="evidence" value="ECO:0007669"/>
    <property type="project" value="UniProtKB-UniRule"/>
</dbReference>
<comment type="caution">
    <text evidence="6">The sequence shown here is derived from an EMBL/GenBank/DDBJ whole genome shotgun (WGS) entry which is preliminary data.</text>
</comment>
<evidence type="ECO:0000313" key="6">
    <source>
        <dbReference type="EMBL" id="KVX00459.1"/>
    </source>
</evidence>
<dbReference type="RefSeq" id="WP_059747181.1">
    <property type="nucleotide sequence ID" value="NZ_JBBMQR010000002.1"/>
</dbReference>
<keyword evidence="3" id="KW-0804">Transcription</keyword>
<evidence type="ECO:0000259" key="5">
    <source>
        <dbReference type="PROSITE" id="PS50977"/>
    </source>
</evidence>
<dbReference type="InterPro" id="IPR001647">
    <property type="entry name" value="HTH_TetR"/>
</dbReference>
<dbReference type="PROSITE" id="PS50977">
    <property type="entry name" value="HTH_TETR_2"/>
    <property type="match status" value="1"/>
</dbReference>
<proteinExistence type="predicted"/>
<feature type="DNA-binding region" description="H-T-H motif" evidence="4">
    <location>
        <begin position="29"/>
        <end position="48"/>
    </location>
</feature>
<evidence type="ECO:0000256" key="2">
    <source>
        <dbReference type="ARBA" id="ARBA00023125"/>
    </source>
</evidence>
<name>A0A119CYZ2_SHEFR</name>
<dbReference type="Gene3D" id="1.10.10.60">
    <property type="entry name" value="Homeodomain-like"/>
    <property type="match status" value="1"/>
</dbReference>
<accession>A0A119CYZ2</accession>
<dbReference type="AlphaFoldDB" id="A0A119CYZ2"/>
<evidence type="ECO:0000256" key="3">
    <source>
        <dbReference type="ARBA" id="ARBA00023163"/>
    </source>
</evidence>
<dbReference type="SUPFAM" id="SSF48498">
    <property type="entry name" value="Tetracyclin repressor-like, C-terminal domain"/>
    <property type="match status" value="1"/>
</dbReference>
<dbReference type="PANTHER" id="PTHR47506">
    <property type="entry name" value="TRANSCRIPTIONAL REGULATORY PROTEIN"/>
    <property type="match status" value="1"/>
</dbReference>
<organism evidence="6">
    <name type="scientific">Shewanella frigidimarina</name>
    <dbReference type="NCBI Taxonomy" id="56812"/>
    <lineage>
        <taxon>Bacteria</taxon>
        <taxon>Pseudomonadati</taxon>
        <taxon>Pseudomonadota</taxon>
        <taxon>Gammaproteobacteria</taxon>
        <taxon>Alteromonadales</taxon>
        <taxon>Shewanellaceae</taxon>
        <taxon>Shewanella</taxon>
    </lineage>
</organism>
<dbReference type="InterPro" id="IPR009057">
    <property type="entry name" value="Homeodomain-like_sf"/>
</dbReference>
<dbReference type="InterPro" id="IPR036271">
    <property type="entry name" value="Tet_transcr_reg_TetR-rel_C_sf"/>
</dbReference>
<dbReference type="Gene3D" id="1.10.357.10">
    <property type="entry name" value="Tetracycline Repressor, domain 2"/>
    <property type="match status" value="1"/>
</dbReference>
<protein>
    <submittedName>
        <fullName evidence="6">TetR family transcriptional regulator</fullName>
    </submittedName>
</protein>
<keyword evidence="1" id="KW-0805">Transcription regulation</keyword>
<evidence type="ECO:0000256" key="4">
    <source>
        <dbReference type="PROSITE-ProRule" id="PRU00335"/>
    </source>
</evidence>
<dbReference type="Proteomes" id="UP000055702">
    <property type="component" value="Unassembled WGS sequence"/>
</dbReference>